<evidence type="ECO:0000313" key="2">
    <source>
        <dbReference type="EMBL" id="CAI9931091.1"/>
    </source>
</evidence>
<reference evidence="2" key="1">
    <citation type="submission" date="2023-06" db="EMBL/GenBank/DDBJ databases">
        <authorList>
            <person name="Kurt Z."/>
        </authorList>
    </citation>
    <scope>NUCLEOTIDE SEQUENCE</scope>
</reference>
<proteinExistence type="predicted"/>
<name>A0AA86TWL2_9EUKA</name>
<dbReference type="AlphaFoldDB" id="A0AA86TWL2"/>
<comment type="caution">
    <text evidence="2">The sequence shown here is derived from an EMBL/GenBank/DDBJ whole genome shotgun (WGS) entry which is preliminary data.</text>
</comment>
<keyword evidence="4" id="KW-1185">Reference proteome</keyword>
<evidence type="ECO:0000313" key="4">
    <source>
        <dbReference type="Proteomes" id="UP001642409"/>
    </source>
</evidence>
<evidence type="ECO:0000256" key="1">
    <source>
        <dbReference type="SAM" id="MobiDB-lite"/>
    </source>
</evidence>
<sequence>MDLPLDVPGPGEYRPESCKPSKIRTPQSATISGRYDTYKPRPSPGPADYSNTISSLSSSGFTFPTFDEKSIKKRYQPGPGDYQPVFPQRNSQKSAFKFRTNLPKEPPGPPIGVYEPVTQRCSSAKFSFKQSDRFPNYVFQTKTPGPGAYIQNLDDLKPKRGLTIATKLKEAQKSVEKHESYSVHGNLQQGGFTMKFRIKRFYEEKKNK</sequence>
<organism evidence="2">
    <name type="scientific">Hexamita inflata</name>
    <dbReference type="NCBI Taxonomy" id="28002"/>
    <lineage>
        <taxon>Eukaryota</taxon>
        <taxon>Metamonada</taxon>
        <taxon>Diplomonadida</taxon>
        <taxon>Hexamitidae</taxon>
        <taxon>Hexamitinae</taxon>
        <taxon>Hexamita</taxon>
    </lineage>
</organism>
<evidence type="ECO:0000313" key="3">
    <source>
        <dbReference type="EMBL" id="CAL6030580.1"/>
    </source>
</evidence>
<dbReference type="InterPro" id="IPR051291">
    <property type="entry name" value="CIMAP"/>
</dbReference>
<dbReference type="EMBL" id="CAXDID020000116">
    <property type="protein sequence ID" value="CAL6030580.1"/>
    <property type="molecule type" value="Genomic_DNA"/>
</dbReference>
<dbReference type="InterPro" id="IPR010736">
    <property type="entry name" value="SHIPPO-rpt"/>
</dbReference>
<reference evidence="3 4" key="2">
    <citation type="submission" date="2024-07" db="EMBL/GenBank/DDBJ databases">
        <authorList>
            <person name="Akdeniz Z."/>
        </authorList>
    </citation>
    <scope>NUCLEOTIDE SEQUENCE [LARGE SCALE GENOMIC DNA]</scope>
</reference>
<gene>
    <name evidence="2" type="ORF">HINF_LOCUS18736</name>
    <name evidence="3" type="ORF">HINF_LOCUS33457</name>
</gene>
<dbReference type="PANTHER" id="PTHR21580:SF28">
    <property type="entry name" value="BOREALIN N-TERMINAL DOMAIN-CONTAINING PROTEIN-RELATED"/>
    <property type="match status" value="1"/>
</dbReference>
<dbReference type="Proteomes" id="UP001642409">
    <property type="component" value="Unassembled WGS sequence"/>
</dbReference>
<feature type="region of interest" description="Disordered" evidence="1">
    <location>
        <begin position="1"/>
        <end position="53"/>
    </location>
</feature>
<dbReference type="Pfam" id="PF07004">
    <property type="entry name" value="SHIPPO-rpt"/>
    <property type="match status" value="3"/>
</dbReference>
<accession>A0AA86TWL2</accession>
<protein>
    <submittedName>
        <fullName evidence="2">H-SHIPPO 1</fullName>
    </submittedName>
    <submittedName>
        <fullName evidence="3">H-SHIPPO_1</fullName>
    </submittedName>
</protein>
<dbReference type="EMBL" id="CATOUU010000471">
    <property type="protein sequence ID" value="CAI9931091.1"/>
    <property type="molecule type" value="Genomic_DNA"/>
</dbReference>
<dbReference type="PANTHER" id="PTHR21580">
    <property type="entry name" value="SHIPPO-1-RELATED"/>
    <property type="match status" value="1"/>
</dbReference>